<dbReference type="PANTHER" id="PTHR33406:SF13">
    <property type="entry name" value="MEMBRANE PROTEIN YDFJ"/>
    <property type="match status" value="1"/>
</dbReference>
<dbReference type="InterPro" id="IPR050545">
    <property type="entry name" value="Mycobact_MmpL"/>
</dbReference>
<evidence type="ECO:0000259" key="8">
    <source>
        <dbReference type="Pfam" id="PF03176"/>
    </source>
</evidence>
<dbReference type="PANTHER" id="PTHR33406">
    <property type="entry name" value="MEMBRANE PROTEIN MJ1562-RELATED"/>
    <property type="match status" value="1"/>
</dbReference>
<organism evidence="9 10">
    <name type="scientific">Turneriella parva (strain ATCC BAA-1111 / DSM 21527 / NCTC 11395 / H)</name>
    <name type="common">Leptospira parva</name>
    <dbReference type="NCBI Taxonomy" id="869212"/>
    <lineage>
        <taxon>Bacteria</taxon>
        <taxon>Pseudomonadati</taxon>
        <taxon>Spirochaetota</taxon>
        <taxon>Spirochaetia</taxon>
        <taxon>Leptospirales</taxon>
        <taxon>Leptospiraceae</taxon>
        <taxon>Turneriella</taxon>
    </lineage>
</organism>
<dbReference type="InterPro" id="IPR004869">
    <property type="entry name" value="MMPL_dom"/>
</dbReference>
<evidence type="ECO:0000256" key="6">
    <source>
        <dbReference type="SAM" id="MobiDB-lite"/>
    </source>
</evidence>
<evidence type="ECO:0000256" key="3">
    <source>
        <dbReference type="ARBA" id="ARBA00022692"/>
    </source>
</evidence>
<dbReference type="AlphaFoldDB" id="I4B791"/>
<dbReference type="EMBL" id="CP002959">
    <property type="protein sequence ID" value="AFM13148.1"/>
    <property type="molecule type" value="Genomic_DNA"/>
</dbReference>
<evidence type="ECO:0000313" key="9">
    <source>
        <dbReference type="EMBL" id="AFM13148.1"/>
    </source>
</evidence>
<feature type="domain" description="Membrane transport protein MMPL" evidence="8">
    <location>
        <begin position="206"/>
        <end position="435"/>
    </location>
</feature>
<feature type="transmembrane region" description="Helical" evidence="7">
    <location>
        <begin position="21"/>
        <end position="47"/>
    </location>
</feature>
<feature type="transmembrane region" description="Helical" evidence="7">
    <location>
        <begin position="455"/>
        <end position="475"/>
    </location>
</feature>
<feature type="transmembrane region" description="Helical" evidence="7">
    <location>
        <begin position="807"/>
        <end position="832"/>
    </location>
</feature>
<reference evidence="9 10" key="1">
    <citation type="submission" date="2012-06" db="EMBL/GenBank/DDBJ databases">
        <title>The complete chromosome of genome of Turneriella parva DSM 21527.</title>
        <authorList>
            <consortium name="US DOE Joint Genome Institute (JGI-PGF)"/>
            <person name="Lucas S."/>
            <person name="Han J."/>
            <person name="Lapidus A."/>
            <person name="Bruce D."/>
            <person name="Goodwin L."/>
            <person name="Pitluck S."/>
            <person name="Peters L."/>
            <person name="Kyrpides N."/>
            <person name="Mavromatis K."/>
            <person name="Ivanova N."/>
            <person name="Mikhailova N."/>
            <person name="Chertkov O."/>
            <person name="Detter J.C."/>
            <person name="Tapia R."/>
            <person name="Han C."/>
            <person name="Land M."/>
            <person name="Hauser L."/>
            <person name="Markowitz V."/>
            <person name="Cheng J.-F."/>
            <person name="Hugenholtz P."/>
            <person name="Woyke T."/>
            <person name="Wu D."/>
            <person name="Gronow S."/>
            <person name="Wellnitz S."/>
            <person name="Brambilla E."/>
            <person name="Klenk H.-P."/>
            <person name="Eisen J.A."/>
        </authorList>
    </citation>
    <scope>NUCLEOTIDE SEQUENCE [LARGE SCALE GENOMIC DNA]</scope>
    <source>
        <strain evidence="10">ATCC BAA-1111 / DSM 21527 / NCTC 11395 / H</strain>
    </source>
</reference>
<evidence type="ECO:0000256" key="2">
    <source>
        <dbReference type="ARBA" id="ARBA00022475"/>
    </source>
</evidence>
<dbReference type="Gene3D" id="1.20.1640.10">
    <property type="entry name" value="Multidrug efflux transporter AcrB transmembrane domain"/>
    <property type="match status" value="2"/>
</dbReference>
<feature type="transmembrane region" description="Helical" evidence="7">
    <location>
        <begin position="271"/>
        <end position="289"/>
    </location>
</feature>
<dbReference type="KEGG" id="tpx:Turpa_2508"/>
<feature type="compositionally biased region" description="Basic residues" evidence="6">
    <location>
        <begin position="862"/>
        <end position="889"/>
    </location>
</feature>
<feature type="transmembrane region" description="Helical" evidence="7">
    <location>
        <begin position="296"/>
        <end position="317"/>
    </location>
</feature>
<feature type="transmembrane region" description="Helical" evidence="7">
    <location>
        <begin position="741"/>
        <end position="763"/>
    </location>
</feature>
<feature type="transmembrane region" description="Helical" evidence="7">
    <location>
        <begin position="364"/>
        <end position="384"/>
    </location>
</feature>
<proteinExistence type="predicted"/>
<feature type="domain" description="Membrane transport protein MMPL" evidence="8">
    <location>
        <begin position="720"/>
        <end position="834"/>
    </location>
</feature>
<name>I4B791_TURPD</name>
<dbReference type="OrthoDB" id="9809027at2"/>
<keyword evidence="10" id="KW-1185">Reference proteome</keyword>
<keyword evidence="4 7" id="KW-1133">Transmembrane helix</keyword>
<evidence type="ECO:0000313" key="10">
    <source>
        <dbReference type="Proteomes" id="UP000006048"/>
    </source>
</evidence>
<gene>
    <name evidence="9" type="ordered locus">Turpa_2508</name>
</gene>
<keyword evidence="3 7" id="KW-0812">Transmembrane</keyword>
<dbReference type="RefSeq" id="WP_014803654.1">
    <property type="nucleotide sequence ID" value="NC_018020.1"/>
</dbReference>
<dbReference type="GO" id="GO:0005886">
    <property type="term" value="C:plasma membrane"/>
    <property type="evidence" value="ECO:0007669"/>
    <property type="project" value="UniProtKB-SubCell"/>
</dbReference>
<keyword evidence="2" id="KW-1003">Cell membrane</keyword>
<evidence type="ECO:0000256" key="4">
    <source>
        <dbReference type="ARBA" id="ARBA00022989"/>
    </source>
</evidence>
<feature type="transmembrane region" description="Helical" evidence="7">
    <location>
        <begin position="396"/>
        <end position="422"/>
    </location>
</feature>
<dbReference type="STRING" id="869212.Turpa_2508"/>
<feature type="transmembrane region" description="Helical" evidence="7">
    <location>
        <begin position="783"/>
        <end position="801"/>
    </location>
</feature>
<feature type="region of interest" description="Disordered" evidence="6">
    <location>
        <begin position="852"/>
        <end position="889"/>
    </location>
</feature>
<sequence length="889" mass="99643">MKLPEKKQSKLRRALLKRQIGFSWAIYHSPGKILLGVLAVSLVSLFFTLKLFQDVRTDFATLLPENDRSVVHVKEATRRTGGVGNIFVSINSPDFEANKKFAHAYAALLEKYPKDLIKFFDFNSRDTEQFFKDYLFYYLSLDELKELRASLRKRLEKTRLSAVGLDLDESNPDAQFKNVLKKIFEKHKSENPFGVNKEGYFTDATGENMAMIIRPAGDAADQKFARKIIDRLQADINALNPQGFHTKMEVGLSGTYVSLLQNFASVLQDTVETAALTIFLVLASIYAYYRSMRMVAMLSAGVLVGILVTFAVTYFKIGYLNQQTAFLASIIVGNGINFGLIQMARYLEERGHGVHLKRALNRSIFYTISATFMAAFATSISYSILSVTTFRGFSQFGFIGGIGMVICWAALTVMLPCFIVLFERWRPQNVHKIRQFIQRDNARKFASLIHRNRKILTYFMYALVPVSILGTMLYVSKDRFEYDLKKLTIKVSEGAGSENYYLRRVHQVLGNGSNASMLIAFDREDAHKAGEALEKKIADAKAAGKPLFISSVRWLDQFYPQNQEEKFEIIKDLRRLFLPKYLSMMSPKEREWGTVALKALKKDPFKTEELPEMVLRFFREVDGTLGRVVIVAANNDAVLSNILDIIKIGNEISSTVTLAPGASLEKGKVLFASESMIFIDILANVSKEGPFVTVICFLAVGLLIGFGFRKLGESLFVYGFLAFGMFAFIAALQFFEVKLNFFNFITIPITIGIGVDYAINIYYRYKVDHKRSISDAVASTGSAVFLCSWTTIIGYGSMLWAKNQAMASFGLMAVIGEISCLVFALVFMPAYLGMREDRLKHLAATGPAAALPAAAKHEAKPVKPKAQAKKKPAKKAAGKPKKAVKRKAQ</sequence>
<accession>I4B791</accession>
<protein>
    <submittedName>
        <fullName evidence="9">Exporters of the RND superfamily</fullName>
    </submittedName>
</protein>
<feature type="transmembrane region" description="Helical" evidence="7">
    <location>
        <begin position="689"/>
        <end position="708"/>
    </location>
</feature>
<dbReference type="Proteomes" id="UP000006048">
    <property type="component" value="Chromosome"/>
</dbReference>
<dbReference type="HOGENOM" id="CLU_009099_1_1_12"/>
<evidence type="ECO:0000256" key="1">
    <source>
        <dbReference type="ARBA" id="ARBA00004651"/>
    </source>
</evidence>
<evidence type="ECO:0000256" key="7">
    <source>
        <dbReference type="SAM" id="Phobius"/>
    </source>
</evidence>
<dbReference type="SUPFAM" id="SSF82866">
    <property type="entry name" value="Multidrug efflux transporter AcrB transmembrane domain"/>
    <property type="match status" value="2"/>
</dbReference>
<feature type="transmembrane region" description="Helical" evidence="7">
    <location>
        <begin position="323"/>
        <end position="343"/>
    </location>
</feature>
<evidence type="ECO:0000256" key="5">
    <source>
        <dbReference type="ARBA" id="ARBA00023136"/>
    </source>
</evidence>
<keyword evidence="5 7" id="KW-0472">Membrane</keyword>
<feature type="transmembrane region" description="Helical" evidence="7">
    <location>
        <begin position="715"/>
        <end position="735"/>
    </location>
</feature>
<dbReference type="Pfam" id="PF03176">
    <property type="entry name" value="MMPL"/>
    <property type="match status" value="2"/>
</dbReference>
<comment type="subcellular location">
    <subcellularLocation>
        <location evidence="1">Cell membrane</location>
        <topology evidence="1">Multi-pass membrane protein</topology>
    </subcellularLocation>
</comment>